<evidence type="ECO:0000256" key="3">
    <source>
        <dbReference type="ARBA" id="ARBA00022741"/>
    </source>
</evidence>
<accession>A0A836BS14</accession>
<dbReference type="EMBL" id="JAEHOE010000103">
    <property type="protein sequence ID" value="KAG2487001.1"/>
    <property type="molecule type" value="Genomic_DNA"/>
</dbReference>
<keyword evidence="2" id="KW-0808">Transferase</keyword>
<evidence type="ECO:0000256" key="5">
    <source>
        <dbReference type="ARBA" id="ARBA00022840"/>
    </source>
</evidence>
<dbReference type="AlphaFoldDB" id="A0A836BS14"/>
<feature type="active site" description="Proton acceptor" evidence="6">
    <location>
        <position position="147"/>
    </location>
</feature>
<dbReference type="Gene3D" id="1.10.510.10">
    <property type="entry name" value="Transferase(Phosphotransferase) domain 1"/>
    <property type="match status" value="1"/>
</dbReference>
<keyword evidence="4" id="KW-0418">Kinase</keyword>
<feature type="region of interest" description="Disordered" evidence="9">
    <location>
        <begin position="617"/>
        <end position="636"/>
    </location>
</feature>
<keyword evidence="1" id="KW-0723">Serine/threonine-protein kinase</keyword>
<feature type="compositionally biased region" description="Low complexity" evidence="9">
    <location>
        <begin position="330"/>
        <end position="345"/>
    </location>
</feature>
<dbReference type="OrthoDB" id="377346at2759"/>
<dbReference type="SUPFAM" id="SSF56112">
    <property type="entry name" value="Protein kinase-like (PK-like)"/>
    <property type="match status" value="1"/>
</dbReference>
<sequence length="916" mass="95878">MAEPSLARLLSLSPNLPQSMERQQWTLHDYHILHTLYSGYAAQVYTATCKYSGVEVVLKVYNDVNKAPDVAQHEMYREVAIQSGLQHNHIEAGTLVLVQEYAPSGDLLGLLHAHGGRCDEATVVQIVLRPLLDALLYLHRWGVVHRDVKPENVLFAGDGSVKLADFGLAINTVEERPVSRVGTLDYMAPEVLRCPVKQSMAMAPGPGDPPRYGFATDVWAVGVVTYELLTGLPPYASECRYQAEARILAAQPPPFPYFLSPMARDFIQRALSPAPLDRPTVRQLLQHPWILDPQACLAQAHAHAHAVAAHHMPAPYRSYGGAPYQPPVALAPTASATSAPQAQAHPHGDPRGPSVLPQPQPHPAAKAQAQAQPHPSLHHHHQHASNPHRHAHPYHPAAGASHHHHQSHHSDPMVLSTSSTLLYNDQRSPPNHHSNGPNDNCHQPLQQQPEEPPATARAGAGPPGSQENFSLPSPNAVPLPLPTMSGAAAGLGLVQQQPACSSSHLPAPGSLAVAANSPQPAAAVRQREAQAQAQVVDAIAIASIRQIMDHDVVDLSKLDLDQIQAMIHKLQQAVALKLSSSSAAAAAGAGLPLPLPTSAALSALGGGDVAMAEVEMHSPSRASHEDSAAASQSACHTPVPAEAAAAAAASGARLSDPGASPAATSTAATPFAAAASLATHILAHPPAGAPPPHANTPSHASAATDYHSLYGSRRTTAEVAPPPPHHSHHVQTSNHHNLHHPMTLPLPLPTTAYPQPHPRSRPATPLTDAVAAALHDQSHQDNYHQLLTVTEGHAHVLGHGHLPPHPTSRPHIGPTAAAVVSAIGAHPQAHARRTAGGSPISILDRSSGGGAHDGDGLVYVSIGGPRCGGGGAAGKGDDVAVSTVNGQVVDVIRAGDDVSLEAARNVAAWLNQLAAM</sequence>
<feature type="binding site" evidence="7">
    <location>
        <begin position="151"/>
        <end position="152"/>
    </location>
    <ligand>
        <name>ATP</name>
        <dbReference type="ChEBI" id="CHEBI:30616"/>
    </ligand>
</feature>
<organism evidence="11 12">
    <name type="scientific">Edaphochlamys debaryana</name>
    <dbReference type="NCBI Taxonomy" id="47281"/>
    <lineage>
        <taxon>Eukaryota</taxon>
        <taxon>Viridiplantae</taxon>
        <taxon>Chlorophyta</taxon>
        <taxon>core chlorophytes</taxon>
        <taxon>Chlorophyceae</taxon>
        <taxon>CS clade</taxon>
        <taxon>Chlamydomonadales</taxon>
        <taxon>Chlamydomonadales incertae sedis</taxon>
        <taxon>Edaphochlamys</taxon>
    </lineage>
</organism>
<feature type="compositionally biased region" description="Low complexity" evidence="9">
    <location>
        <begin position="363"/>
        <end position="375"/>
    </location>
</feature>
<feature type="region of interest" description="Disordered" evidence="9">
    <location>
        <begin position="330"/>
        <end position="480"/>
    </location>
</feature>
<evidence type="ECO:0000256" key="6">
    <source>
        <dbReference type="PIRSR" id="PIRSR630616-1"/>
    </source>
</evidence>
<evidence type="ECO:0000256" key="1">
    <source>
        <dbReference type="ARBA" id="ARBA00022527"/>
    </source>
</evidence>
<dbReference type="GO" id="GO:0005524">
    <property type="term" value="F:ATP binding"/>
    <property type="evidence" value="ECO:0007669"/>
    <property type="project" value="UniProtKB-KW"/>
</dbReference>
<evidence type="ECO:0000256" key="2">
    <source>
        <dbReference type="ARBA" id="ARBA00022679"/>
    </source>
</evidence>
<feature type="binding site" evidence="7">
    <location>
        <begin position="100"/>
        <end position="102"/>
    </location>
    <ligand>
        <name>ATP</name>
        <dbReference type="ChEBI" id="CHEBI:30616"/>
    </ligand>
</feature>
<dbReference type="Pfam" id="PF00069">
    <property type="entry name" value="Pkinase"/>
    <property type="match status" value="1"/>
</dbReference>
<dbReference type="InterPro" id="IPR030616">
    <property type="entry name" value="Aur-like"/>
</dbReference>
<feature type="domain" description="Protein kinase" evidence="10">
    <location>
        <begin position="30"/>
        <end position="290"/>
    </location>
</feature>
<proteinExistence type="predicted"/>
<feature type="compositionally biased region" description="Basic and acidic residues" evidence="9">
    <location>
        <begin position="617"/>
        <end position="627"/>
    </location>
</feature>
<dbReference type="FunFam" id="1.10.510.10:FF:000813">
    <property type="entry name" value="Aurora-like kinase"/>
    <property type="match status" value="1"/>
</dbReference>
<name>A0A836BS14_9CHLO</name>
<feature type="binding site" evidence="7">
    <location>
        <position position="59"/>
    </location>
    <ligand>
        <name>ATP</name>
        <dbReference type="ChEBI" id="CHEBI:30616"/>
    </ligand>
</feature>
<feature type="compositionally biased region" description="Low complexity" evidence="9">
    <location>
        <begin position="443"/>
        <end position="464"/>
    </location>
</feature>
<dbReference type="SMART" id="SM00220">
    <property type="entry name" value="S_TKc"/>
    <property type="match status" value="1"/>
</dbReference>
<dbReference type="GO" id="GO:0004674">
    <property type="term" value="F:protein serine/threonine kinase activity"/>
    <property type="evidence" value="ECO:0007669"/>
    <property type="project" value="UniProtKB-KW"/>
</dbReference>
<feature type="region of interest" description="Disordered" evidence="9">
    <location>
        <begin position="715"/>
        <end position="764"/>
    </location>
</feature>
<comment type="caution">
    <text evidence="11">The sequence shown here is derived from an EMBL/GenBank/DDBJ whole genome shotgun (WGS) entry which is preliminary data.</text>
</comment>
<evidence type="ECO:0000259" key="10">
    <source>
        <dbReference type="PROSITE" id="PS50011"/>
    </source>
</evidence>
<dbReference type="PROSITE" id="PS50011">
    <property type="entry name" value="PROTEIN_KINASE_DOM"/>
    <property type="match status" value="1"/>
</dbReference>
<evidence type="ECO:0000313" key="12">
    <source>
        <dbReference type="Proteomes" id="UP000612055"/>
    </source>
</evidence>
<reference evidence="11" key="1">
    <citation type="journal article" date="2020" name="bioRxiv">
        <title>Comparative genomics of Chlamydomonas.</title>
        <authorList>
            <person name="Craig R.J."/>
            <person name="Hasan A.R."/>
            <person name="Ness R.W."/>
            <person name="Keightley P.D."/>
        </authorList>
    </citation>
    <scope>NUCLEOTIDE SEQUENCE</scope>
    <source>
        <strain evidence="11">CCAP 11/70</strain>
    </source>
</reference>
<feature type="cross-link" description="Glycyl lysine isopeptide (Lys-Gly) (interchain with G-Cter in SUMO2)" evidence="8">
    <location>
        <position position="149"/>
    </location>
</feature>
<evidence type="ECO:0000256" key="7">
    <source>
        <dbReference type="PIRSR" id="PIRSR630616-2"/>
    </source>
</evidence>
<dbReference type="PANTHER" id="PTHR24350">
    <property type="entry name" value="SERINE/THREONINE-PROTEIN KINASE IAL-RELATED"/>
    <property type="match status" value="1"/>
</dbReference>
<evidence type="ECO:0000256" key="8">
    <source>
        <dbReference type="PIRSR" id="PIRSR630616-3"/>
    </source>
</evidence>
<feature type="compositionally biased region" description="Low complexity" evidence="9">
    <location>
        <begin position="730"/>
        <end position="751"/>
    </location>
</feature>
<dbReference type="InterPro" id="IPR008271">
    <property type="entry name" value="Ser/Thr_kinase_AS"/>
</dbReference>
<keyword evidence="5 7" id="KW-0067">ATP-binding</keyword>
<keyword evidence="3 7" id="KW-0547">Nucleotide-binding</keyword>
<dbReference type="PROSITE" id="PS00108">
    <property type="entry name" value="PROTEIN_KINASE_ST"/>
    <property type="match status" value="1"/>
</dbReference>
<protein>
    <recommendedName>
        <fullName evidence="10">Protein kinase domain-containing protein</fullName>
    </recommendedName>
</protein>
<evidence type="ECO:0000256" key="4">
    <source>
        <dbReference type="ARBA" id="ARBA00022777"/>
    </source>
</evidence>
<feature type="compositionally biased region" description="Polar residues" evidence="9">
    <location>
        <begin position="415"/>
        <end position="441"/>
    </location>
</feature>
<dbReference type="InterPro" id="IPR011009">
    <property type="entry name" value="Kinase-like_dom_sf"/>
</dbReference>
<feature type="binding site" evidence="7">
    <location>
        <position position="165"/>
    </location>
    <ligand>
        <name>ATP</name>
        <dbReference type="ChEBI" id="CHEBI:30616"/>
    </ligand>
</feature>
<keyword evidence="12" id="KW-1185">Reference proteome</keyword>
<feature type="compositionally biased region" description="Basic residues" evidence="9">
    <location>
        <begin position="376"/>
        <end position="393"/>
    </location>
</feature>
<gene>
    <name evidence="11" type="ORF">HYH03_014373</name>
</gene>
<evidence type="ECO:0000313" key="11">
    <source>
        <dbReference type="EMBL" id="KAG2487001.1"/>
    </source>
</evidence>
<dbReference type="Proteomes" id="UP000612055">
    <property type="component" value="Unassembled WGS sequence"/>
</dbReference>
<evidence type="ECO:0000256" key="9">
    <source>
        <dbReference type="SAM" id="MobiDB-lite"/>
    </source>
</evidence>
<dbReference type="InterPro" id="IPR000719">
    <property type="entry name" value="Prot_kinase_dom"/>
</dbReference>